<evidence type="ECO:0008006" key="3">
    <source>
        <dbReference type="Google" id="ProtNLM"/>
    </source>
</evidence>
<protein>
    <recommendedName>
        <fullName evidence="3">Phospholipase B-like</fullName>
    </recommendedName>
</protein>
<comment type="caution">
    <text evidence="1">The sequence shown here is derived from an EMBL/GenBank/DDBJ whole genome shotgun (WGS) entry which is preliminary data.</text>
</comment>
<proteinExistence type="predicted"/>
<dbReference type="EMBL" id="CAUYUJ010015305">
    <property type="protein sequence ID" value="CAK0852344.1"/>
    <property type="molecule type" value="Genomic_DNA"/>
</dbReference>
<keyword evidence="2" id="KW-1185">Reference proteome</keyword>
<evidence type="ECO:0000313" key="1">
    <source>
        <dbReference type="EMBL" id="CAK0852344.1"/>
    </source>
</evidence>
<gene>
    <name evidence="1" type="ORF">PCOR1329_LOCUS44170</name>
</gene>
<organism evidence="1 2">
    <name type="scientific">Prorocentrum cordatum</name>
    <dbReference type="NCBI Taxonomy" id="2364126"/>
    <lineage>
        <taxon>Eukaryota</taxon>
        <taxon>Sar</taxon>
        <taxon>Alveolata</taxon>
        <taxon>Dinophyceae</taxon>
        <taxon>Prorocentrales</taxon>
        <taxon>Prorocentraceae</taxon>
        <taxon>Prorocentrum</taxon>
    </lineage>
</organism>
<sequence length="184" mass="19790">MFAPPVQRVAAWTRRCTAEALALHVRPGVEGARALGIAESIYFSFLSGLVRPPRESAMAGDFSGAMEPSTCSWHPAVHQDASAGGSARGVAGWTMTDSPGGAINEVEVDGHIGERRCHADHKHYPAPWSVIRAAGCLFAGAEPRGRHLFGESDAAVEAISTLGAWAQFRSTSMYPTELPRWRHR</sequence>
<dbReference type="Proteomes" id="UP001189429">
    <property type="component" value="Unassembled WGS sequence"/>
</dbReference>
<name>A0ABN9U0Q0_9DINO</name>
<accession>A0ABN9U0Q0</accession>
<evidence type="ECO:0000313" key="2">
    <source>
        <dbReference type="Proteomes" id="UP001189429"/>
    </source>
</evidence>
<reference evidence="1" key="1">
    <citation type="submission" date="2023-10" db="EMBL/GenBank/DDBJ databases">
        <authorList>
            <person name="Chen Y."/>
            <person name="Shah S."/>
            <person name="Dougan E. K."/>
            <person name="Thang M."/>
            <person name="Chan C."/>
        </authorList>
    </citation>
    <scope>NUCLEOTIDE SEQUENCE [LARGE SCALE GENOMIC DNA]</scope>
</reference>